<dbReference type="RefSeq" id="WP_158362502.1">
    <property type="nucleotide sequence ID" value="NZ_CP034864.1"/>
</dbReference>
<evidence type="ECO:0000256" key="4">
    <source>
        <dbReference type="ARBA" id="ARBA00022729"/>
    </source>
</evidence>
<dbReference type="EMBL" id="CP034864">
    <property type="protein sequence ID" value="QCI23785.1"/>
    <property type="molecule type" value="Genomic_DNA"/>
</dbReference>
<feature type="domain" description="POTRA" evidence="11">
    <location>
        <begin position="92"/>
        <end position="172"/>
    </location>
</feature>
<protein>
    <recommendedName>
        <fullName evidence="8 9">Outer membrane protein assembly factor BamA</fullName>
    </recommendedName>
</protein>
<dbReference type="NCBIfam" id="TIGR03303">
    <property type="entry name" value="OM_YaeT"/>
    <property type="match status" value="1"/>
</dbReference>
<dbReference type="InterPro" id="IPR000477">
    <property type="entry name" value="RT_dom"/>
</dbReference>
<feature type="domain" description="POTRA" evidence="11">
    <location>
        <begin position="347"/>
        <end position="421"/>
    </location>
</feature>
<keyword evidence="7 8" id="KW-0998">Cell outer membrane</keyword>
<comment type="similarity">
    <text evidence="8">Belongs to the BamA family.</text>
</comment>
<gene>
    <name evidence="8 12" type="primary">bamA</name>
    <name evidence="12" type="ORF">D9V74_01105</name>
</gene>
<evidence type="ECO:0000256" key="6">
    <source>
        <dbReference type="ARBA" id="ARBA00023136"/>
    </source>
</evidence>
<dbReference type="InterPro" id="IPR039910">
    <property type="entry name" value="D15-like"/>
</dbReference>
<dbReference type="PANTHER" id="PTHR12815">
    <property type="entry name" value="SORTING AND ASSEMBLY MACHINERY SAMM50 PROTEIN FAMILY MEMBER"/>
    <property type="match status" value="1"/>
</dbReference>
<sequence precursor="true">MLIKKFFITFLIFFSISSYAKTIDIINNIQFKGLKNVSQNEALKSIILNKENKISKYDIKKSIDSLLKTGKFEDIKAVYSKKNVVFYVREKPVISNITISGNTIIKNSILNSYLQKLNIKQGSVLNEFFINIFTKTIEDFYYNLGRFKSDIQVLKNLSEDNTVDLKIIINEGIITQINNIKILGITDFSKEKIFSLFESKDHPVWWNFLDPCIYSPNKLNQDLKNLHDFYLNHGYFYFHITDKTINFIQDKNQVDIIINISEGKKYRISKFFINGNVFPYQVLMKQLININSDEVYNREKIHNIIYNIKRFLSEHGYINSTIEVNPIVNHKTQTIVLDFNININKRFFVHRINFIGNTITQDKVLRREIKQIEGKYVNTSLIELGKKSLQNTKYFSYVEAIKKICSHYPNQVDIFYRVKEKPTGSINFGFGYGMDSGMSFNTSLSKNNIFGSGNSFKANIIKNNNQKYADISITYPYFMSNIKDVNSRFFYNDLKYNFDNVDNLIKKTYGLENSLGILINNFNKINIGFGYTHNGIKNEEKIIDVSNIKEKTVDFSSLKKNTVNDFTLNYSWIHSTLEYFYFPVSGNQMHISGKNTIPGSDNDFYKFVLDNAYYLPIDKKKDFIFLSHIHAGIGNIFNKEKFPFYENFYANSENNIRGFRLNTIGPKKSYNISDSQKCLGNLKNNICESINSIGGNLTFTSNLEVITPIPFIDDNYSKLFRTSLFFDIGNIWDTSLYNYKEKHIFSFLEHNILNNIYSSVGFSLQWFSPIGPLVFSYSFPMQKDKNYQLEPFQFNFGKNW</sequence>
<keyword evidence="3 8" id="KW-0812">Transmembrane</keyword>
<dbReference type="InterPro" id="IPR010827">
    <property type="entry name" value="BamA/TamA_POTRA"/>
</dbReference>
<evidence type="ECO:0000259" key="10">
    <source>
        <dbReference type="PROSITE" id="PS50878"/>
    </source>
</evidence>
<dbReference type="PANTHER" id="PTHR12815:SF23">
    <property type="entry name" value="OUTER MEMBRANE PROTEIN ASSEMBLY FACTOR BAMA"/>
    <property type="match status" value="1"/>
</dbReference>
<keyword evidence="2 8" id="KW-1134">Transmembrane beta strand</keyword>
<dbReference type="Gene3D" id="3.10.20.310">
    <property type="entry name" value="membrane protein fhac"/>
    <property type="match status" value="5"/>
</dbReference>
<dbReference type="GO" id="GO:0051205">
    <property type="term" value="P:protein insertion into membrane"/>
    <property type="evidence" value="ECO:0007669"/>
    <property type="project" value="UniProtKB-UniRule"/>
</dbReference>
<evidence type="ECO:0000256" key="1">
    <source>
        <dbReference type="ARBA" id="ARBA00004370"/>
    </source>
</evidence>
<evidence type="ECO:0000256" key="9">
    <source>
        <dbReference type="NCBIfam" id="TIGR03303"/>
    </source>
</evidence>
<keyword evidence="5 8" id="KW-0677">Repeat</keyword>
<comment type="function">
    <text evidence="8">Part of the outer membrane protein assembly complex, which is involved in assembly and insertion of beta-barrel proteins into the outer membrane. Constitutes, with BamD, the core component of the assembly machinery.</text>
</comment>
<dbReference type="PROSITE" id="PS51779">
    <property type="entry name" value="POTRA"/>
    <property type="match status" value="3"/>
</dbReference>
<feature type="signal peptide" evidence="8">
    <location>
        <begin position="1"/>
        <end position="20"/>
    </location>
</feature>
<dbReference type="PROSITE" id="PS50878">
    <property type="entry name" value="RT_POL"/>
    <property type="match status" value="1"/>
</dbReference>
<evidence type="ECO:0000259" key="11">
    <source>
        <dbReference type="PROSITE" id="PS51779"/>
    </source>
</evidence>
<dbReference type="Gene3D" id="2.40.160.50">
    <property type="entry name" value="membrane protein fhac: a member of the omp85/tpsb transporter family"/>
    <property type="match status" value="1"/>
</dbReference>
<name>A0A4D6YHG2_9GAMM</name>
<dbReference type="Pfam" id="PF07244">
    <property type="entry name" value="POTRA"/>
    <property type="match status" value="4"/>
</dbReference>
<accession>A0A4D6YHG2</accession>
<evidence type="ECO:0000313" key="12">
    <source>
        <dbReference type="EMBL" id="QCI23785.1"/>
    </source>
</evidence>
<keyword evidence="4 8" id="KW-0732">Signal</keyword>
<dbReference type="HAMAP" id="MF_01430">
    <property type="entry name" value="OM_assembly_BamA"/>
    <property type="match status" value="1"/>
</dbReference>
<feature type="domain" description="POTRA" evidence="11">
    <location>
        <begin position="175"/>
        <end position="263"/>
    </location>
</feature>
<reference evidence="12 13" key="1">
    <citation type="submission" date="2018-12" db="EMBL/GenBank/DDBJ databases">
        <authorList>
            <person name="Chong R.A."/>
        </authorList>
    </citation>
    <scope>NUCLEOTIDE SEQUENCE [LARGE SCALE GENOMIC DNA]</scope>
    <source>
        <strain evidence="12 13">Msa</strain>
    </source>
</reference>
<organism evidence="12 13">
    <name type="scientific">Buchnera aphidicola</name>
    <name type="common">Macrosiphoniella sanborni</name>
    <dbReference type="NCBI Taxonomy" id="1241865"/>
    <lineage>
        <taxon>Bacteria</taxon>
        <taxon>Pseudomonadati</taxon>
        <taxon>Pseudomonadota</taxon>
        <taxon>Gammaproteobacteria</taxon>
        <taxon>Enterobacterales</taxon>
        <taxon>Erwiniaceae</taxon>
        <taxon>Buchnera</taxon>
    </lineage>
</organism>
<dbReference type="AlphaFoldDB" id="A0A4D6YHG2"/>
<evidence type="ECO:0000256" key="5">
    <source>
        <dbReference type="ARBA" id="ARBA00022737"/>
    </source>
</evidence>
<dbReference type="GO" id="GO:0043165">
    <property type="term" value="P:Gram-negative-bacterium-type cell outer membrane assembly"/>
    <property type="evidence" value="ECO:0007669"/>
    <property type="project" value="UniProtKB-UniRule"/>
</dbReference>
<evidence type="ECO:0000256" key="3">
    <source>
        <dbReference type="ARBA" id="ARBA00022692"/>
    </source>
</evidence>
<evidence type="ECO:0000256" key="7">
    <source>
        <dbReference type="ARBA" id="ARBA00023237"/>
    </source>
</evidence>
<evidence type="ECO:0000313" key="13">
    <source>
        <dbReference type="Proteomes" id="UP000298745"/>
    </source>
</evidence>
<comment type="subunit">
    <text evidence="8">Part of the Bam complex, which is composed of the outer membrane protein BamA, and four lipoproteins BamB, BamC, BamD and BamE.</text>
</comment>
<proteinExistence type="inferred from homology"/>
<dbReference type="GO" id="GO:1990063">
    <property type="term" value="C:Bam protein complex"/>
    <property type="evidence" value="ECO:0007669"/>
    <property type="project" value="TreeGrafter"/>
</dbReference>
<keyword evidence="6 8" id="KW-0472">Membrane</keyword>
<feature type="chain" id="PRO_5021050990" description="Outer membrane protein assembly factor BamA" evidence="8">
    <location>
        <begin position="21"/>
        <end position="800"/>
    </location>
</feature>
<evidence type="ECO:0000256" key="2">
    <source>
        <dbReference type="ARBA" id="ARBA00022452"/>
    </source>
</evidence>
<dbReference type="InterPro" id="IPR000184">
    <property type="entry name" value="Bac_surfAg_D15"/>
</dbReference>
<dbReference type="InterPro" id="IPR034746">
    <property type="entry name" value="POTRA"/>
</dbReference>
<dbReference type="Pfam" id="PF01103">
    <property type="entry name" value="Omp85"/>
    <property type="match status" value="1"/>
</dbReference>
<dbReference type="Proteomes" id="UP000298745">
    <property type="component" value="Chromosome"/>
</dbReference>
<feature type="domain" description="Reverse transcriptase" evidence="10">
    <location>
        <begin position="1"/>
        <end position="237"/>
    </location>
</feature>
<reference evidence="12 13" key="2">
    <citation type="submission" date="2019-05" db="EMBL/GenBank/DDBJ databases">
        <title>Genome evolution of the obligate endosymbiont Buchnera aphidicola.</title>
        <authorList>
            <person name="Moran N.A."/>
        </authorList>
    </citation>
    <scope>NUCLEOTIDE SEQUENCE [LARGE SCALE GENOMIC DNA]</scope>
    <source>
        <strain evidence="12 13">Msa</strain>
    </source>
</reference>
<comment type="subcellular location">
    <subcellularLocation>
        <location evidence="8">Cell outer membrane</location>
    </subcellularLocation>
    <subcellularLocation>
        <location evidence="1">Membrane</location>
    </subcellularLocation>
</comment>
<dbReference type="PIRSF" id="PIRSF006076">
    <property type="entry name" value="OM_assembly_OMP85"/>
    <property type="match status" value="1"/>
</dbReference>
<dbReference type="OrthoDB" id="9803054at2"/>
<evidence type="ECO:0000256" key="8">
    <source>
        <dbReference type="HAMAP-Rule" id="MF_01430"/>
    </source>
</evidence>
<dbReference type="InterPro" id="IPR023707">
    <property type="entry name" value="OM_assembly_BamA"/>
</dbReference>